<keyword evidence="3" id="KW-0902">Two-component regulatory system</keyword>
<dbReference type="Pfam" id="PF25601">
    <property type="entry name" value="AAA_lid_14"/>
    <property type="match status" value="1"/>
</dbReference>
<evidence type="ECO:0000256" key="4">
    <source>
        <dbReference type="ARBA" id="ARBA00023015"/>
    </source>
</evidence>
<dbReference type="InterPro" id="IPR025662">
    <property type="entry name" value="Sigma_54_int_dom_ATP-bd_1"/>
</dbReference>
<organism evidence="8 9">
    <name type="scientific">Tateyamaria omphalii</name>
    <dbReference type="NCBI Taxonomy" id="299262"/>
    <lineage>
        <taxon>Bacteria</taxon>
        <taxon>Pseudomonadati</taxon>
        <taxon>Pseudomonadota</taxon>
        <taxon>Alphaproteobacteria</taxon>
        <taxon>Rhodobacterales</taxon>
        <taxon>Roseobacteraceae</taxon>
        <taxon>Tateyamaria</taxon>
    </lineage>
</organism>
<keyword evidence="2" id="KW-0067">ATP-binding</keyword>
<dbReference type="SUPFAM" id="SSF55781">
    <property type="entry name" value="GAF domain-like"/>
    <property type="match status" value="1"/>
</dbReference>
<dbReference type="Gene3D" id="1.10.8.60">
    <property type="match status" value="1"/>
</dbReference>
<sequence length="583" mass="63393">MHDSDHLVEIDRVLNGVDTGRDSLVTASWQRCIESYGMDPSRREPAHILSQNEFREHREQAERLIATARSGLQSLFDQVAGQNYVLLLADDKGVCVDFFGDRSFEDDLRAAGLYTGYKWTEELAGTNGVGSCLVTQQPVTIHQGDHFSLAHTPLSCTAAPIFDTKGTLAAVLDVSLLRGPSPKSSQNLAMTLVTNSTRRVELANLMAATRRDWVLRFSVSPEFLEVDPEAAVALDGSGRIVGMTSGAQRLLSPEGGGKLIGSRLEDWLEMSVDDLPDFMRGRPSEQRILRMTDGRALYGHAIAPQTPGMVSMLRRRKAELPGALGSFAGPDASLHTLLAKSAQLASTNVPLLISGETGTGKEKLARAIYLADPRAGGFQSVRCGGLVDCEPFLDADARTLFLRGIEDLTPQSQTGLLSVLEKRPELRVIASCRCAPSALADVLRTDLLHRLVGATLALPPIRNRADLDWLIDRVLRRCSSDDILLSPLARAELKSRPWAGNIRELEHVLESAVALCEGTCLDIADIPPPALLLPSEQQAAGTAELEALLTACDWNMSEVARRLGLNRSTILRRMRKAGLAAPY</sequence>
<keyword evidence="9" id="KW-1185">Reference proteome</keyword>
<dbReference type="PROSITE" id="PS50045">
    <property type="entry name" value="SIGMA54_INTERACT_4"/>
    <property type="match status" value="1"/>
</dbReference>
<name>A0A1P8MRG8_9RHOB</name>
<dbReference type="GO" id="GO:0043565">
    <property type="term" value="F:sequence-specific DNA binding"/>
    <property type="evidence" value="ECO:0007669"/>
    <property type="project" value="InterPro"/>
</dbReference>
<dbReference type="InterPro" id="IPR029016">
    <property type="entry name" value="GAF-like_dom_sf"/>
</dbReference>
<dbReference type="PROSITE" id="PS00675">
    <property type="entry name" value="SIGMA54_INTERACT_1"/>
    <property type="match status" value="1"/>
</dbReference>
<dbReference type="Gene3D" id="1.10.10.60">
    <property type="entry name" value="Homeodomain-like"/>
    <property type="match status" value="1"/>
</dbReference>
<evidence type="ECO:0000259" key="7">
    <source>
        <dbReference type="PROSITE" id="PS50045"/>
    </source>
</evidence>
<dbReference type="GO" id="GO:0005524">
    <property type="term" value="F:ATP binding"/>
    <property type="evidence" value="ECO:0007669"/>
    <property type="project" value="UniProtKB-KW"/>
</dbReference>
<dbReference type="InterPro" id="IPR027417">
    <property type="entry name" value="P-loop_NTPase"/>
</dbReference>
<dbReference type="SUPFAM" id="SSF52540">
    <property type="entry name" value="P-loop containing nucleoside triphosphate hydrolases"/>
    <property type="match status" value="1"/>
</dbReference>
<accession>A0A1P8MRG8</accession>
<dbReference type="InterPro" id="IPR003018">
    <property type="entry name" value="GAF"/>
</dbReference>
<dbReference type="Proteomes" id="UP000186336">
    <property type="component" value="Chromosome"/>
</dbReference>
<dbReference type="PANTHER" id="PTHR32071:SF122">
    <property type="entry name" value="SIGMA FACTOR"/>
    <property type="match status" value="1"/>
</dbReference>
<dbReference type="InterPro" id="IPR058031">
    <property type="entry name" value="AAA_lid_NorR"/>
</dbReference>
<evidence type="ECO:0000256" key="3">
    <source>
        <dbReference type="ARBA" id="ARBA00023012"/>
    </source>
</evidence>
<keyword evidence="4" id="KW-0805">Transcription regulation</keyword>
<evidence type="ECO:0000313" key="9">
    <source>
        <dbReference type="Proteomes" id="UP000186336"/>
    </source>
</evidence>
<feature type="domain" description="Sigma-54 factor interaction" evidence="7">
    <location>
        <begin position="327"/>
        <end position="514"/>
    </location>
</feature>
<evidence type="ECO:0000256" key="2">
    <source>
        <dbReference type="ARBA" id="ARBA00022840"/>
    </source>
</evidence>
<dbReference type="Gene3D" id="3.40.50.300">
    <property type="entry name" value="P-loop containing nucleotide triphosphate hydrolases"/>
    <property type="match status" value="1"/>
</dbReference>
<dbReference type="AlphaFoldDB" id="A0A1P8MRG8"/>
<evidence type="ECO:0000256" key="5">
    <source>
        <dbReference type="ARBA" id="ARBA00023125"/>
    </source>
</evidence>
<keyword evidence="6" id="KW-0804">Transcription</keyword>
<proteinExistence type="predicted"/>
<dbReference type="KEGG" id="tom:BWR18_02385"/>
<dbReference type="InterPro" id="IPR009057">
    <property type="entry name" value="Homeodomain-like_sf"/>
</dbReference>
<keyword evidence="5" id="KW-0238">DNA-binding</keyword>
<reference evidence="8 9" key="1">
    <citation type="submission" date="2017-01" db="EMBL/GenBank/DDBJ databases">
        <title>Complete genome of Tateyamaria omphalii DOK1-4 isolated from seawater in Dokdo.</title>
        <authorList>
            <person name="Kim J.H."/>
            <person name="Chi W.-J."/>
        </authorList>
    </citation>
    <scope>NUCLEOTIDE SEQUENCE [LARGE SCALE GENOMIC DNA]</scope>
    <source>
        <strain evidence="8 9">DOK1-4</strain>
    </source>
</reference>
<dbReference type="Pfam" id="PF01590">
    <property type="entry name" value="GAF"/>
    <property type="match status" value="1"/>
</dbReference>
<keyword evidence="1" id="KW-0547">Nucleotide-binding</keyword>
<dbReference type="RefSeq" id="WP_076626537.1">
    <property type="nucleotide sequence ID" value="NZ_CP019312.1"/>
</dbReference>
<protein>
    <submittedName>
        <fullName evidence="8">Transcriptional regulator</fullName>
    </submittedName>
</protein>
<evidence type="ECO:0000256" key="6">
    <source>
        <dbReference type="ARBA" id="ARBA00023163"/>
    </source>
</evidence>
<dbReference type="GO" id="GO:0006355">
    <property type="term" value="P:regulation of DNA-templated transcription"/>
    <property type="evidence" value="ECO:0007669"/>
    <property type="project" value="InterPro"/>
</dbReference>
<dbReference type="STRING" id="299262.BWR18_02385"/>
<evidence type="ECO:0000313" key="8">
    <source>
        <dbReference type="EMBL" id="APX10670.1"/>
    </source>
</evidence>
<dbReference type="PANTHER" id="PTHR32071">
    <property type="entry name" value="TRANSCRIPTIONAL REGULATORY PROTEIN"/>
    <property type="match status" value="1"/>
</dbReference>
<dbReference type="EMBL" id="CP019312">
    <property type="protein sequence ID" value="APX10670.1"/>
    <property type="molecule type" value="Genomic_DNA"/>
</dbReference>
<dbReference type="InterPro" id="IPR002197">
    <property type="entry name" value="HTH_Fis"/>
</dbReference>
<dbReference type="Pfam" id="PF02954">
    <property type="entry name" value="HTH_8"/>
    <property type="match status" value="1"/>
</dbReference>
<dbReference type="GO" id="GO:0000160">
    <property type="term" value="P:phosphorelay signal transduction system"/>
    <property type="evidence" value="ECO:0007669"/>
    <property type="project" value="UniProtKB-KW"/>
</dbReference>
<gene>
    <name evidence="8" type="ORF">BWR18_02385</name>
</gene>
<dbReference type="Pfam" id="PF14532">
    <property type="entry name" value="Sigma54_activ_2"/>
    <property type="match status" value="1"/>
</dbReference>
<dbReference type="Gene3D" id="3.30.450.40">
    <property type="match status" value="1"/>
</dbReference>
<dbReference type="SUPFAM" id="SSF46689">
    <property type="entry name" value="Homeodomain-like"/>
    <property type="match status" value="1"/>
</dbReference>
<evidence type="ECO:0000256" key="1">
    <source>
        <dbReference type="ARBA" id="ARBA00022741"/>
    </source>
</evidence>
<dbReference type="PRINTS" id="PR01590">
    <property type="entry name" value="HTHFIS"/>
</dbReference>
<dbReference type="InterPro" id="IPR002078">
    <property type="entry name" value="Sigma_54_int"/>
</dbReference>